<dbReference type="Gene3D" id="3.90.1570.30">
    <property type="match status" value="1"/>
</dbReference>
<organism evidence="2 3">
    <name type="scientific">Planktothrix agardhii</name>
    <name type="common">Oscillatoria agardhii</name>
    <dbReference type="NCBI Taxonomy" id="1160"/>
    <lineage>
        <taxon>Bacteria</taxon>
        <taxon>Bacillati</taxon>
        <taxon>Cyanobacteriota</taxon>
        <taxon>Cyanophyceae</taxon>
        <taxon>Oscillatoriophycideae</taxon>
        <taxon>Oscillatoriales</taxon>
        <taxon>Microcoleaceae</taxon>
        <taxon>Planktothrix</taxon>
    </lineage>
</organism>
<name>A0AAD1V4R8_PLAAG</name>
<dbReference type="Proteomes" id="UP001153761">
    <property type="component" value="Chromosome"/>
</dbReference>
<proteinExistence type="predicted"/>
<evidence type="ECO:0000313" key="2">
    <source>
        <dbReference type="EMBL" id="CAD5923360.1"/>
    </source>
</evidence>
<protein>
    <submittedName>
        <fullName evidence="2">Type I site-specific deoxyribonuclease</fullName>
    </submittedName>
</protein>
<dbReference type="RefSeq" id="WP_227381070.1">
    <property type="nucleotide sequence ID" value="NZ_LR882963.1"/>
</dbReference>
<dbReference type="EMBL" id="LR882963">
    <property type="protein sequence ID" value="CAD5923360.1"/>
    <property type="molecule type" value="Genomic_DNA"/>
</dbReference>
<gene>
    <name evidence="2" type="ORF">PANO66_00840</name>
</gene>
<sequence>MKPEAQARQKIDQLLTDAGWQVQDYEQINLSAGLGIAVREYHLNSGFADYLLFINRKAVGIIEAKPVGKTLSGVEIQSDKYSFNLPKTLSCHQKPLPFIYESTGGETYFRDSRDPDYRCILKQAFEGKLVPQDPNDEPAEKLLERIKVEKAKQTTTKTKKKTQSKKQSDFQLEIPLK</sequence>
<dbReference type="AlphaFoldDB" id="A0AAD1V4R8"/>
<feature type="region of interest" description="Disordered" evidence="1">
    <location>
        <begin position="152"/>
        <end position="177"/>
    </location>
</feature>
<evidence type="ECO:0000313" key="3">
    <source>
        <dbReference type="Proteomes" id="UP001153761"/>
    </source>
</evidence>
<reference evidence="2" key="1">
    <citation type="submission" date="2020-09" db="EMBL/GenBank/DDBJ databases">
        <authorList>
            <person name="Blom J."/>
        </authorList>
    </citation>
    <scope>NUCLEOTIDE SEQUENCE</scope>
    <source>
        <strain evidence="2">No.66</strain>
    </source>
</reference>
<accession>A0AAD1V4R8</accession>
<evidence type="ECO:0000256" key="1">
    <source>
        <dbReference type="SAM" id="MobiDB-lite"/>
    </source>
</evidence>